<keyword evidence="2" id="KW-1185">Reference proteome</keyword>
<dbReference type="Proteomes" id="UP001386437">
    <property type="component" value="Unassembled WGS sequence"/>
</dbReference>
<protein>
    <submittedName>
        <fullName evidence="1">Uncharacterized protein</fullName>
    </submittedName>
</protein>
<gene>
    <name evidence="1" type="ORF">H3V53_40390</name>
</gene>
<dbReference type="EMBL" id="JACFYJ010000158">
    <property type="protein sequence ID" value="MEI6003123.1"/>
    <property type="molecule type" value="Genomic_DNA"/>
</dbReference>
<name>A0ABU8J562_9BURK</name>
<reference evidence="1 2" key="1">
    <citation type="journal article" date="2022" name="Arch. Microbiol.">
        <title>Paraburkholderia bengalensis sp. nov. isolated from roots of Oryza sativa, IR64.</title>
        <authorList>
            <person name="Nag P."/>
            <person name="Mondal N."/>
            <person name="Sarkar J."/>
            <person name="Das S."/>
        </authorList>
    </citation>
    <scope>NUCLEOTIDE SEQUENCE [LARGE SCALE GENOMIC DNA]</scope>
    <source>
        <strain evidence="1 2">IR64_4_BI</strain>
    </source>
</reference>
<evidence type="ECO:0000313" key="2">
    <source>
        <dbReference type="Proteomes" id="UP001386437"/>
    </source>
</evidence>
<sequence length="88" mass="9902">MEREEFVTRLTSILQDAGPGTVAELTDTAIAYWNGERLVYAFVSAEGNGAQGEEFDLGAQRWAQWKDWLVDWLTDPLLSVRHGLHHGT</sequence>
<comment type="caution">
    <text evidence="1">The sequence shown here is derived from an EMBL/GenBank/DDBJ whole genome shotgun (WGS) entry which is preliminary data.</text>
</comment>
<organism evidence="1 2">
    <name type="scientific">Paraburkholderia bengalensis</name>
    <dbReference type="NCBI Taxonomy" id="2747562"/>
    <lineage>
        <taxon>Bacteria</taxon>
        <taxon>Pseudomonadati</taxon>
        <taxon>Pseudomonadota</taxon>
        <taxon>Betaproteobacteria</taxon>
        <taxon>Burkholderiales</taxon>
        <taxon>Burkholderiaceae</taxon>
        <taxon>Paraburkholderia</taxon>
    </lineage>
</organism>
<evidence type="ECO:0000313" key="1">
    <source>
        <dbReference type="EMBL" id="MEI6003123.1"/>
    </source>
</evidence>
<accession>A0ABU8J562</accession>
<proteinExistence type="predicted"/>